<dbReference type="Pfam" id="PF13462">
    <property type="entry name" value="Thioredoxin_4"/>
    <property type="match status" value="1"/>
</dbReference>
<dbReference type="Gene3D" id="3.40.30.10">
    <property type="entry name" value="Glutaredoxin"/>
    <property type="match status" value="1"/>
</dbReference>
<dbReference type="SUPFAM" id="SSF52833">
    <property type="entry name" value="Thioredoxin-like"/>
    <property type="match status" value="1"/>
</dbReference>
<evidence type="ECO:0000313" key="3">
    <source>
        <dbReference type="Proteomes" id="UP000305778"/>
    </source>
</evidence>
<proteinExistence type="predicted"/>
<reference evidence="2 3" key="1">
    <citation type="submission" date="2019-04" db="EMBL/GenBank/DDBJ databases">
        <title>Streptomyces oryziradicis sp. nov., a novel actinomycete isolated from rhizosphere soil of rice (Oryza sativa L.).</title>
        <authorList>
            <person name="Li C."/>
        </authorList>
    </citation>
    <scope>NUCLEOTIDE SEQUENCE [LARGE SCALE GENOMIC DNA]</scope>
    <source>
        <strain evidence="2 3">NEAU-C40</strain>
    </source>
</reference>
<comment type="caution">
    <text evidence="2">The sequence shown here is derived from an EMBL/GenBank/DDBJ whole genome shotgun (WGS) entry which is preliminary data.</text>
</comment>
<protein>
    <recommendedName>
        <fullName evidence="1">Thioredoxin-like fold domain-containing protein</fullName>
    </recommendedName>
</protein>
<dbReference type="EMBL" id="SUMC01000038">
    <property type="protein sequence ID" value="TKA06496.1"/>
    <property type="molecule type" value="Genomic_DNA"/>
</dbReference>
<evidence type="ECO:0000259" key="1">
    <source>
        <dbReference type="Pfam" id="PF13462"/>
    </source>
</evidence>
<gene>
    <name evidence="2" type="ORF">FCI23_31485</name>
</gene>
<evidence type="ECO:0000313" key="2">
    <source>
        <dbReference type="EMBL" id="TKA06496.1"/>
    </source>
</evidence>
<sequence length="197" mass="20750">MLAVPVNPTVPVTLTVYEDLRSPASKAFAAQYKDTFATLLAGGQVRIEYRLVTQSDTEYGGRGALAVANAAACAQDLGRFKEYLDQVWAAQPTDPKDDALASQKLLKELGKKAHKMDEAKFVPCVQGGDHDGWVRKSQKAFAAAGFTTAPVVQLNDQTVAGAGGKTLTPAALRTLVRKAVKEAAAHPSATPLPSASA</sequence>
<organism evidence="2 3">
    <name type="scientific">Actinacidiphila oryziradicis</name>
    <dbReference type="NCBI Taxonomy" id="2571141"/>
    <lineage>
        <taxon>Bacteria</taxon>
        <taxon>Bacillati</taxon>
        <taxon>Actinomycetota</taxon>
        <taxon>Actinomycetes</taxon>
        <taxon>Kitasatosporales</taxon>
        <taxon>Streptomycetaceae</taxon>
        <taxon>Actinacidiphila</taxon>
    </lineage>
</organism>
<feature type="domain" description="Thioredoxin-like fold" evidence="1">
    <location>
        <begin position="8"/>
        <end position="161"/>
    </location>
</feature>
<dbReference type="OrthoDB" id="4177088at2"/>
<name>A0A4U0SB12_9ACTN</name>
<dbReference type="InterPro" id="IPR012336">
    <property type="entry name" value="Thioredoxin-like_fold"/>
</dbReference>
<dbReference type="Proteomes" id="UP000305778">
    <property type="component" value="Unassembled WGS sequence"/>
</dbReference>
<dbReference type="AlphaFoldDB" id="A0A4U0SB12"/>
<accession>A0A4U0SB12</accession>
<dbReference type="InterPro" id="IPR036249">
    <property type="entry name" value="Thioredoxin-like_sf"/>
</dbReference>
<keyword evidence="3" id="KW-1185">Reference proteome</keyword>